<name>A0A6C2U706_PONDE</name>
<dbReference type="InterPro" id="IPR039060">
    <property type="entry name" value="Antitox_HigA"/>
</dbReference>
<evidence type="ECO:0000313" key="2">
    <source>
        <dbReference type="EMBL" id="VGO15204.1"/>
    </source>
</evidence>
<organism evidence="2 3">
    <name type="scientific">Pontiella desulfatans</name>
    <dbReference type="NCBI Taxonomy" id="2750659"/>
    <lineage>
        <taxon>Bacteria</taxon>
        <taxon>Pseudomonadati</taxon>
        <taxon>Kiritimatiellota</taxon>
        <taxon>Kiritimatiellia</taxon>
        <taxon>Kiritimatiellales</taxon>
        <taxon>Pontiellaceae</taxon>
        <taxon>Pontiella</taxon>
    </lineage>
</organism>
<dbReference type="PANTHER" id="PTHR40455">
    <property type="entry name" value="ANTITOXIN HIGA"/>
    <property type="match status" value="1"/>
</dbReference>
<accession>A0A6C2U706</accession>
<dbReference type="EMBL" id="CAAHFG010000002">
    <property type="protein sequence ID" value="VGO15204.1"/>
    <property type="molecule type" value="Genomic_DNA"/>
</dbReference>
<dbReference type="RefSeq" id="WP_136080790.1">
    <property type="nucleotide sequence ID" value="NZ_CAAHFG010000002.1"/>
</dbReference>
<dbReference type="InterPro" id="IPR001387">
    <property type="entry name" value="Cro/C1-type_HTH"/>
</dbReference>
<sequence length="126" mass="13993">MKPKVIKTEEEYDEAQSRIEVLMGMEKTPEVVAELELFATLVEVSEDRVYPMPAPDPIAAIRFRMEQQALKQKDLIPYVGSKSKVSEVLSGKRSLSISMIRKIHEGLGIPVEVLLGQGSEPEALVA</sequence>
<gene>
    <name evidence="2" type="primary">higA_2</name>
    <name evidence="2" type="ORF">PDESU_03786</name>
</gene>
<keyword evidence="3" id="KW-1185">Reference proteome</keyword>
<dbReference type="Gene3D" id="1.10.260.40">
    <property type="entry name" value="lambda repressor-like DNA-binding domains"/>
    <property type="match status" value="1"/>
</dbReference>
<feature type="domain" description="HTH cro/C1-type" evidence="1">
    <location>
        <begin position="81"/>
        <end position="114"/>
    </location>
</feature>
<evidence type="ECO:0000313" key="3">
    <source>
        <dbReference type="Proteomes" id="UP000366872"/>
    </source>
</evidence>
<dbReference type="GO" id="GO:0001046">
    <property type="term" value="F:core promoter sequence-specific DNA binding"/>
    <property type="evidence" value="ECO:0007669"/>
    <property type="project" value="TreeGrafter"/>
</dbReference>
<protein>
    <submittedName>
        <fullName evidence="2">Antitoxin HigA</fullName>
    </submittedName>
</protein>
<evidence type="ECO:0000259" key="1">
    <source>
        <dbReference type="PROSITE" id="PS50943"/>
    </source>
</evidence>
<dbReference type="SUPFAM" id="SSF47413">
    <property type="entry name" value="lambda repressor-like DNA-binding domains"/>
    <property type="match status" value="1"/>
</dbReference>
<dbReference type="Proteomes" id="UP000366872">
    <property type="component" value="Unassembled WGS sequence"/>
</dbReference>
<proteinExistence type="predicted"/>
<reference evidence="2 3" key="1">
    <citation type="submission" date="2019-04" db="EMBL/GenBank/DDBJ databases">
        <authorList>
            <person name="Van Vliet M D."/>
        </authorList>
    </citation>
    <scope>NUCLEOTIDE SEQUENCE [LARGE SCALE GENOMIC DNA]</scope>
    <source>
        <strain evidence="2 3">F1</strain>
    </source>
</reference>
<dbReference type="CDD" id="cd00093">
    <property type="entry name" value="HTH_XRE"/>
    <property type="match status" value="1"/>
</dbReference>
<dbReference type="GO" id="GO:0006355">
    <property type="term" value="P:regulation of DNA-templated transcription"/>
    <property type="evidence" value="ECO:0007669"/>
    <property type="project" value="InterPro"/>
</dbReference>
<dbReference type="PROSITE" id="PS50943">
    <property type="entry name" value="HTH_CROC1"/>
    <property type="match status" value="1"/>
</dbReference>
<dbReference type="AlphaFoldDB" id="A0A6C2U706"/>
<dbReference type="PANTHER" id="PTHR40455:SF1">
    <property type="entry name" value="ANTITOXIN HIGA"/>
    <property type="match status" value="1"/>
</dbReference>
<dbReference type="InterPro" id="IPR010982">
    <property type="entry name" value="Lambda_DNA-bd_dom_sf"/>
</dbReference>
<dbReference type="SMART" id="SM00530">
    <property type="entry name" value="HTH_XRE"/>
    <property type="match status" value="1"/>
</dbReference>